<dbReference type="Proteomes" id="UP000094065">
    <property type="component" value="Unassembled WGS sequence"/>
</dbReference>
<proteinExistence type="predicted"/>
<organism evidence="1 2">
    <name type="scientific">Cryptococcus amylolentus CBS 6039</name>
    <dbReference type="NCBI Taxonomy" id="1295533"/>
    <lineage>
        <taxon>Eukaryota</taxon>
        <taxon>Fungi</taxon>
        <taxon>Dikarya</taxon>
        <taxon>Basidiomycota</taxon>
        <taxon>Agaricomycotina</taxon>
        <taxon>Tremellomycetes</taxon>
        <taxon>Tremellales</taxon>
        <taxon>Cryptococcaceae</taxon>
        <taxon>Cryptococcus</taxon>
    </lineage>
</organism>
<gene>
    <name evidence="1" type="ORF">L202_04857</name>
</gene>
<dbReference type="OrthoDB" id="2588677at2759"/>
<dbReference type="RefSeq" id="XP_018992950.1">
    <property type="nucleotide sequence ID" value="XM_019139007.1"/>
</dbReference>
<protein>
    <submittedName>
        <fullName evidence="1">Uncharacterized protein</fullName>
    </submittedName>
</protein>
<evidence type="ECO:0000313" key="2">
    <source>
        <dbReference type="Proteomes" id="UP000094065"/>
    </source>
</evidence>
<dbReference type="GeneID" id="30156166"/>
<name>A0A1E3HN22_9TREE</name>
<evidence type="ECO:0000313" key="1">
    <source>
        <dbReference type="EMBL" id="ODN77714.1"/>
    </source>
</evidence>
<comment type="caution">
    <text evidence="1">The sequence shown here is derived from an EMBL/GenBank/DDBJ whole genome shotgun (WGS) entry which is preliminary data.</text>
</comment>
<dbReference type="AlphaFoldDB" id="A0A1E3HN22"/>
<sequence>MVEIPVHPPGRLAQHLRVTTRCTKSGYDLEEELKAGKIAIRLTDEQSQSPLSLDGIWSTSMKNPASKQETKRYWERMRKECTDPQEGFFLRWENIESMMRHVEGGFTDWNPDDHASEWISLSVDFDWIIYQIAYRLFHRKRSYVIMSIIRLPDGDGHGSSLIVGNPVKAASKKGGDFRDRRGYKFSRRFAERLAYRRIPKSCIEQSMVFTAYHLPLTIPAKYLKDHGQSQDTRWEDDLSFSPHITRFNAIKSQIRLRQRKLLKG</sequence>
<dbReference type="EMBL" id="AWGJ01000007">
    <property type="protein sequence ID" value="ODN77714.1"/>
    <property type="molecule type" value="Genomic_DNA"/>
</dbReference>
<reference evidence="1 2" key="1">
    <citation type="submission" date="2016-06" db="EMBL/GenBank/DDBJ databases">
        <title>Evolution of pathogenesis and genome organization in the Tremellales.</title>
        <authorList>
            <person name="Cuomo C."/>
            <person name="Litvintseva A."/>
            <person name="Heitman J."/>
            <person name="Chen Y."/>
            <person name="Sun S."/>
            <person name="Springer D."/>
            <person name="Dromer F."/>
            <person name="Young S."/>
            <person name="Zeng Q."/>
            <person name="Chapman S."/>
            <person name="Gujja S."/>
            <person name="Saif S."/>
            <person name="Birren B."/>
        </authorList>
    </citation>
    <scope>NUCLEOTIDE SEQUENCE [LARGE SCALE GENOMIC DNA]</scope>
    <source>
        <strain evidence="1 2">CBS 6039</strain>
    </source>
</reference>
<accession>A0A1E3HN22</accession>
<keyword evidence="2" id="KW-1185">Reference proteome</keyword>